<comment type="function">
    <text evidence="6 9">Catalyzes cyclization of the linear tetrapyrrole, hydroxymethylbilane, to the macrocyclic uroporphyrinogen III.</text>
</comment>
<dbReference type="InterPro" id="IPR003754">
    <property type="entry name" value="4pyrrol_synth_uPrphyn_synth"/>
</dbReference>
<evidence type="ECO:0000256" key="9">
    <source>
        <dbReference type="RuleBase" id="RU366031"/>
    </source>
</evidence>
<dbReference type="PANTHER" id="PTHR38042">
    <property type="entry name" value="UROPORPHYRINOGEN-III SYNTHASE, CHLOROPLASTIC"/>
    <property type="match status" value="1"/>
</dbReference>
<name>A0ABT5V4M5_9VIBR</name>
<evidence type="ECO:0000256" key="2">
    <source>
        <dbReference type="ARBA" id="ARBA00008133"/>
    </source>
</evidence>
<dbReference type="RefSeq" id="WP_274723328.1">
    <property type="nucleotide sequence ID" value="NZ_JARBFT010000012.1"/>
</dbReference>
<dbReference type="PANTHER" id="PTHR38042:SF1">
    <property type="entry name" value="UROPORPHYRINOGEN-III SYNTHASE, CHLOROPLASTIC"/>
    <property type="match status" value="1"/>
</dbReference>
<comment type="caution">
    <text evidence="11">The sequence shown here is derived from an EMBL/GenBank/DDBJ whole genome shotgun (WGS) entry which is preliminary data.</text>
</comment>
<dbReference type="NCBIfam" id="NF004585">
    <property type="entry name" value="PRK05928.2-2"/>
    <property type="match status" value="1"/>
</dbReference>
<feature type="domain" description="Tetrapyrrole biosynthesis uroporphyrinogen III synthase" evidence="10">
    <location>
        <begin position="15"/>
        <end position="237"/>
    </location>
</feature>
<comment type="catalytic activity">
    <reaction evidence="8 9">
        <text>hydroxymethylbilane = uroporphyrinogen III + H2O</text>
        <dbReference type="Rhea" id="RHEA:18965"/>
        <dbReference type="ChEBI" id="CHEBI:15377"/>
        <dbReference type="ChEBI" id="CHEBI:57308"/>
        <dbReference type="ChEBI" id="CHEBI:57845"/>
        <dbReference type="EC" id="4.2.1.75"/>
    </reaction>
</comment>
<protein>
    <recommendedName>
        <fullName evidence="7 9">Uroporphyrinogen-III synthase</fullName>
        <ecNumber evidence="3 9">4.2.1.75</ecNumber>
    </recommendedName>
</protein>
<dbReference type="EC" id="4.2.1.75" evidence="3 9"/>
<accession>A0ABT5V4M5</accession>
<evidence type="ECO:0000256" key="8">
    <source>
        <dbReference type="ARBA" id="ARBA00048617"/>
    </source>
</evidence>
<gene>
    <name evidence="11" type="ORF">PUN32_11360</name>
</gene>
<sequence length="254" mass="27832">MTVLVTRPAEQGAELCQQLHQQGIAAVQHPLITLSASPQLVTLTDHFASCDIIIAVSQHAVHFSHQWLQHQHHNWPTRPLYLAVGQKTARVLSKACQQSVDYPSISDSEHLLALNALQQVAGKHIVILRGNGGRELIHTTLTERGANVDYQEAYCREQLRFCASERVAQWQQAQVSSLVITSAEQLDFFIGQLDGLSLIWAQTLTLLVPSQRIAAHAAKLGFDQIVIAASASNQDFVAALMPQATGTLSNDRPA</sequence>
<dbReference type="Gene3D" id="3.40.50.10090">
    <property type="match status" value="2"/>
</dbReference>
<comment type="pathway">
    <text evidence="1 9">Porphyrin-containing compound metabolism; protoporphyrin-IX biosynthesis; coproporphyrinogen-III from 5-aminolevulinate: step 3/4.</text>
</comment>
<dbReference type="Proteomes" id="UP001216189">
    <property type="component" value="Unassembled WGS sequence"/>
</dbReference>
<evidence type="ECO:0000313" key="11">
    <source>
        <dbReference type="EMBL" id="MDE1515609.1"/>
    </source>
</evidence>
<dbReference type="CDD" id="cd06578">
    <property type="entry name" value="HemD"/>
    <property type="match status" value="1"/>
</dbReference>
<organism evidence="11 12">
    <name type="scientific">Vibrio chanodichtyis</name>
    <dbReference type="NCBI Taxonomy" id="3027932"/>
    <lineage>
        <taxon>Bacteria</taxon>
        <taxon>Pseudomonadati</taxon>
        <taxon>Pseudomonadota</taxon>
        <taxon>Gammaproteobacteria</taxon>
        <taxon>Vibrionales</taxon>
        <taxon>Vibrionaceae</taxon>
        <taxon>Vibrio</taxon>
    </lineage>
</organism>
<dbReference type="InterPro" id="IPR039793">
    <property type="entry name" value="UROS/Hem4"/>
</dbReference>
<evidence type="ECO:0000259" key="10">
    <source>
        <dbReference type="Pfam" id="PF02602"/>
    </source>
</evidence>
<dbReference type="Pfam" id="PF02602">
    <property type="entry name" value="HEM4"/>
    <property type="match status" value="1"/>
</dbReference>
<evidence type="ECO:0000256" key="3">
    <source>
        <dbReference type="ARBA" id="ARBA00013109"/>
    </source>
</evidence>
<evidence type="ECO:0000256" key="6">
    <source>
        <dbReference type="ARBA" id="ARBA00037589"/>
    </source>
</evidence>
<comment type="similarity">
    <text evidence="2 9">Belongs to the uroporphyrinogen-III synthase family.</text>
</comment>
<keyword evidence="4 9" id="KW-0456">Lyase</keyword>
<dbReference type="EMBL" id="JARBFT010000012">
    <property type="protein sequence ID" value="MDE1515609.1"/>
    <property type="molecule type" value="Genomic_DNA"/>
</dbReference>
<keyword evidence="12" id="KW-1185">Reference proteome</keyword>
<evidence type="ECO:0000256" key="7">
    <source>
        <dbReference type="ARBA" id="ARBA00040167"/>
    </source>
</evidence>
<keyword evidence="5 9" id="KW-0627">Porphyrin biosynthesis</keyword>
<evidence type="ECO:0000313" key="12">
    <source>
        <dbReference type="Proteomes" id="UP001216189"/>
    </source>
</evidence>
<evidence type="ECO:0000256" key="4">
    <source>
        <dbReference type="ARBA" id="ARBA00023239"/>
    </source>
</evidence>
<proteinExistence type="inferred from homology"/>
<evidence type="ECO:0000256" key="1">
    <source>
        <dbReference type="ARBA" id="ARBA00004772"/>
    </source>
</evidence>
<reference evidence="11 12" key="1">
    <citation type="submission" date="2023-02" db="EMBL/GenBank/DDBJ databases">
        <title>Vibrio intestini sp. nov., a close relative of Vibrio cholerae isolated from the intestine of Healthy Culter dabryi.</title>
        <authorList>
            <person name="Wu N."/>
        </authorList>
    </citation>
    <scope>NUCLEOTIDE SEQUENCE [LARGE SCALE GENOMIC DNA]</scope>
    <source>
        <strain evidence="11 12">DSL-7</strain>
    </source>
</reference>
<dbReference type="SUPFAM" id="SSF69618">
    <property type="entry name" value="HemD-like"/>
    <property type="match status" value="1"/>
</dbReference>
<evidence type="ECO:0000256" key="5">
    <source>
        <dbReference type="ARBA" id="ARBA00023244"/>
    </source>
</evidence>
<dbReference type="InterPro" id="IPR036108">
    <property type="entry name" value="4pyrrol_syn_uPrphyn_synt_sf"/>
</dbReference>
<dbReference type="GO" id="GO:0004852">
    <property type="term" value="F:uroporphyrinogen-III synthase activity"/>
    <property type="evidence" value="ECO:0007669"/>
    <property type="project" value="UniProtKB-EC"/>
</dbReference>